<dbReference type="InterPro" id="IPR043129">
    <property type="entry name" value="ATPase_NBD"/>
</dbReference>
<reference evidence="4 5" key="1">
    <citation type="submission" date="2018-07" db="EMBL/GenBank/DDBJ databases">
        <title>Venubactetium sediminum gen. nov., sp. nov., isolated from a marine solar saltern.</title>
        <authorList>
            <person name="Wang S."/>
        </authorList>
    </citation>
    <scope>NUCLEOTIDE SEQUENCE [LARGE SCALE GENOMIC DNA]</scope>
    <source>
        <strain evidence="4 5">WD2A32</strain>
    </source>
</reference>
<dbReference type="EMBL" id="QPMH01000013">
    <property type="protein sequence ID" value="RDD61342.1"/>
    <property type="molecule type" value="Genomic_DNA"/>
</dbReference>
<evidence type="ECO:0000256" key="3">
    <source>
        <dbReference type="SAM" id="MobiDB-lite"/>
    </source>
</evidence>
<dbReference type="Proteomes" id="UP000253941">
    <property type="component" value="Unassembled WGS sequence"/>
</dbReference>
<feature type="compositionally biased region" description="Gly residues" evidence="3">
    <location>
        <begin position="365"/>
        <end position="378"/>
    </location>
</feature>
<dbReference type="GO" id="GO:0009254">
    <property type="term" value="P:peptidoglycan turnover"/>
    <property type="evidence" value="ECO:0007669"/>
    <property type="project" value="UniProtKB-UniRule"/>
</dbReference>
<evidence type="ECO:0000313" key="5">
    <source>
        <dbReference type="Proteomes" id="UP000253941"/>
    </source>
</evidence>
<dbReference type="UniPathway" id="UPA00343"/>
<dbReference type="HAMAP" id="MF_01270">
    <property type="entry name" value="AnhMurNAc_kinase"/>
    <property type="match status" value="1"/>
</dbReference>
<keyword evidence="5" id="KW-1185">Reference proteome</keyword>
<comment type="caution">
    <text evidence="4">The sequence shown here is derived from an EMBL/GenBank/DDBJ whole genome shotgun (WGS) entry which is preliminary data.</text>
</comment>
<comment type="similarity">
    <text evidence="2">Belongs to the anhydro-N-acetylmuramic acid kinase family.</text>
</comment>
<comment type="pathway">
    <text evidence="2">Cell wall biogenesis; peptidoglycan recycling.</text>
</comment>
<sequence>MTETKSDLVWALGLMSGTSRDGIDAALIQSDGASRVVAGASLSRPYGPVFRERLTALVNGEGDVAAVARELTDLHADAVEALLSTSGIARSSVRVIGFHGHTVHHNPAAGMTLQIGDGARLAALTGVDTVNDFRAADVAAGGQGAPLAPLYHAARAAALDKPLAVLNLGGVGNVTWLGADGRIIACDTGPGNALIDDLVFRRTGDAFDAGGAIAAAGRVDEAVLARLLEHPYFAAPPPKSLDRDAFDAARVEPLSLEDAAATLAAFTAGSVAAALPHLPAAPRRWLVTGGGRHNPALMDALRRVLEVPVEPVEAAGWDGDALEAEAFAYLALRALNGWPLSLPETTGVPRPMPGGRHHAASPAKAGGGAAAGGAARGF</sequence>
<keyword evidence="2 4" id="KW-0808">Transferase</keyword>
<dbReference type="NCBIfam" id="NF007141">
    <property type="entry name" value="PRK09585.1-5"/>
    <property type="match status" value="1"/>
</dbReference>
<dbReference type="Pfam" id="PF03702">
    <property type="entry name" value="AnmK"/>
    <property type="match status" value="1"/>
</dbReference>
<dbReference type="PANTHER" id="PTHR30605:SF0">
    <property type="entry name" value="ANHYDRO-N-ACETYLMURAMIC ACID KINASE"/>
    <property type="match status" value="1"/>
</dbReference>
<comment type="function">
    <text evidence="2">Catalyzes the specific phosphorylation of 1,6-anhydro-N-acetylmuramic acid (anhMurNAc) with the simultaneous cleavage of the 1,6-anhydro ring, generating MurNAc-6-P. Is required for the utilization of anhMurNAc either imported from the medium or derived from its own cell wall murein, and thus plays a role in cell wall recycling.</text>
</comment>
<dbReference type="GO" id="GO:0005524">
    <property type="term" value="F:ATP binding"/>
    <property type="evidence" value="ECO:0007669"/>
    <property type="project" value="UniProtKB-UniRule"/>
</dbReference>
<accession>A0A369T8X5</accession>
<comment type="catalytic activity">
    <reaction evidence="2">
        <text>1,6-anhydro-N-acetyl-beta-muramate + ATP + H2O = N-acetyl-D-muramate 6-phosphate + ADP + H(+)</text>
        <dbReference type="Rhea" id="RHEA:24952"/>
        <dbReference type="ChEBI" id="CHEBI:15377"/>
        <dbReference type="ChEBI" id="CHEBI:15378"/>
        <dbReference type="ChEBI" id="CHEBI:30616"/>
        <dbReference type="ChEBI" id="CHEBI:58690"/>
        <dbReference type="ChEBI" id="CHEBI:58722"/>
        <dbReference type="ChEBI" id="CHEBI:456216"/>
        <dbReference type="EC" id="2.7.1.170"/>
    </reaction>
</comment>
<dbReference type="GO" id="GO:0016301">
    <property type="term" value="F:kinase activity"/>
    <property type="evidence" value="ECO:0007669"/>
    <property type="project" value="UniProtKB-KW"/>
</dbReference>
<comment type="pathway">
    <text evidence="2">Amino-sugar metabolism; 1,6-anhydro-N-acetylmuramate degradation.</text>
</comment>
<dbReference type="UniPathway" id="UPA00544"/>
<dbReference type="GO" id="GO:0016773">
    <property type="term" value="F:phosphotransferase activity, alcohol group as acceptor"/>
    <property type="evidence" value="ECO:0007669"/>
    <property type="project" value="UniProtKB-UniRule"/>
</dbReference>
<gene>
    <name evidence="2" type="primary">anmK</name>
    <name evidence="4" type="ORF">DRB17_13815</name>
</gene>
<dbReference type="SUPFAM" id="SSF53067">
    <property type="entry name" value="Actin-like ATPase domain"/>
    <property type="match status" value="1"/>
</dbReference>
<evidence type="ECO:0000313" key="4">
    <source>
        <dbReference type="EMBL" id="RDD61342.1"/>
    </source>
</evidence>
<dbReference type="AlphaFoldDB" id="A0A369T8X5"/>
<evidence type="ECO:0000256" key="1">
    <source>
        <dbReference type="ARBA" id="ARBA00023277"/>
    </source>
</evidence>
<feature type="region of interest" description="Disordered" evidence="3">
    <location>
        <begin position="346"/>
        <end position="378"/>
    </location>
</feature>
<organism evidence="4 5">
    <name type="scientific">Ferruginivarius sediminum</name>
    <dbReference type="NCBI Taxonomy" id="2661937"/>
    <lineage>
        <taxon>Bacteria</taxon>
        <taxon>Pseudomonadati</taxon>
        <taxon>Pseudomonadota</taxon>
        <taxon>Alphaproteobacteria</taxon>
        <taxon>Rhodospirillales</taxon>
        <taxon>Rhodospirillaceae</taxon>
        <taxon>Ferruginivarius</taxon>
    </lineage>
</organism>
<dbReference type="EC" id="2.7.1.170" evidence="2"/>
<dbReference type="InterPro" id="IPR005338">
    <property type="entry name" value="Anhydro_N_Ac-Mur_kinase"/>
</dbReference>
<dbReference type="PANTHER" id="PTHR30605">
    <property type="entry name" value="ANHYDRO-N-ACETYLMURAMIC ACID KINASE"/>
    <property type="match status" value="1"/>
</dbReference>
<dbReference type="GO" id="GO:0006040">
    <property type="term" value="P:amino sugar metabolic process"/>
    <property type="evidence" value="ECO:0007669"/>
    <property type="project" value="InterPro"/>
</dbReference>
<protein>
    <recommendedName>
        <fullName evidence="2">Anhydro-N-acetylmuramic acid kinase</fullName>
        <ecNumber evidence="2">2.7.1.170</ecNumber>
    </recommendedName>
    <alternativeName>
        <fullName evidence="2">AnhMurNAc kinase</fullName>
    </alternativeName>
</protein>
<keyword evidence="2 4" id="KW-0418">Kinase</keyword>
<dbReference type="RefSeq" id="WP_114582804.1">
    <property type="nucleotide sequence ID" value="NZ_QPMH01000013.1"/>
</dbReference>
<evidence type="ECO:0000256" key="2">
    <source>
        <dbReference type="HAMAP-Rule" id="MF_01270"/>
    </source>
</evidence>
<feature type="binding site" evidence="2">
    <location>
        <begin position="17"/>
        <end position="24"/>
    </location>
    <ligand>
        <name>ATP</name>
        <dbReference type="ChEBI" id="CHEBI:30616"/>
    </ligand>
</feature>
<keyword evidence="2" id="KW-0547">Nucleotide-binding</keyword>
<dbReference type="Gene3D" id="3.30.420.40">
    <property type="match status" value="2"/>
</dbReference>
<keyword evidence="2" id="KW-0067">ATP-binding</keyword>
<dbReference type="GO" id="GO:0097175">
    <property type="term" value="P:1,6-anhydro-N-acetyl-beta-muramic acid catabolic process"/>
    <property type="evidence" value="ECO:0007669"/>
    <property type="project" value="UniProtKB-UniRule"/>
</dbReference>
<proteinExistence type="inferred from homology"/>
<keyword evidence="1 2" id="KW-0119">Carbohydrate metabolism</keyword>
<name>A0A369T8X5_9PROT</name>